<organism evidence="1 2">
    <name type="scientific">Faucicola osloensis</name>
    <name type="common">Moraxella osloensis</name>
    <dbReference type="NCBI Taxonomy" id="34062"/>
    <lineage>
        <taxon>Bacteria</taxon>
        <taxon>Pseudomonadati</taxon>
        <taxon>Pseudomonadota</taxon>
        <taxon>Gammaproteobacteria</taxon>
        <taxon>Moraxellales</taxon>
        <taxon>Moraxellaceae</taxon>
        <taxon>Faucicola</taxon>
    </lineage>
</organism>
<evidence type="ECO:0008006" key="3">
    <source>
        <dbReference type="Google" id="ProtNLM"/>
    </source>
</evidence>
<dbReference type="AlphaFoldDB" id="A0A2D2LST0"/>
<dbReference type="Pfam" id="PF05258">
    <property type="entry name" value="DciA"/>
    <property type="match status" value="1"/>
</dbReference>
<protein>
    <recommendedName>
        <fullName evidence="3">DUF721 domain-containing protein</fullName>
    </recommendedName>
</protein>
<dbReference type="Proteomes" id="UP000229340">
    <property type="component" value="Chromosome"/>
</dbReference>
<evidence type="ECO:0000313" key="2">
    <source>
        <dbReference type="Proteomes" id="UP000229340"/>
    </source>
</evidence>
<name>A0A2D2LST0_FAUOS</name>
<evidence type="ECO:0000313" key="1">
    <source>
        <dbReference type="EMBL" id="ATR78088.1"/>
    </source>
</evidence>
<reference evidence="2" key="1">
    <citation type="submission" date="2017-11" db="EMBL/GenBank/DDBJ databases">
        <title>Complete genome sequence of Moraxella osloensis NP7 isolated from human skin.</title>
        <authorList>
            <person name="Lee K."/>
            <person name="Lim J.Y."/>
            <person name="Hwang I."/>
        </authorList>
    </citation>
    <scope>NUCLEOTIDE SEQUENCE [LARGE SCALE GENOMIC DNA]</scope>
    <source>
        <strain evidence="2">NP7</strain>
    </source>
</reference>
<gene>
    <name evidence="1" type="ORF">NP7_01645</name>
</gene>
<dbReference type="InterPro" id="IPR007922">
    <property type="entry name" value="DciA-like"/>
</dbReference>
<proteinExistence type="predicted"/>
<dbReference type="EMBL" id="CP024443">
    <property type="protein sequence ID" value="ATR78088.1"/>
    <property type="molecule type" value="Genomic_DNA"/>
</dbReference>
<accession>A0A2D2LST0</accession>
<sequence>MNATTAHWQDLIHYNLVLKSPTLRPNTKTKSKFLSLNYPPHCALTMKKPTNHLASRTERLANYQLPFQKKLQQLQQLTDDVRSAWQNVLPQEVLASLQVIACESFRLVVSTNSHTLANHLNYNQQHLLSTLQAFDNNFHQFNQLRFRVVIVKASYDSQMPNLQCNHNVSNVKKCELSESTKRNITQLCDLVTDNEPLRAALQKLIKD</sequence>